<accession>A0A8D4LJB4</accession>
<dbReference type="Proteomes" id="UP000955338">
    <property type="component" value="Chromosome"/>
</dbReference>
<proteinExistence type="predicted"/>
<keyword evidence="2" id="KW-1185">Reference proteome</keyword>
<dbReference type="RefSeq" id="WP_261919947.1">
    <property type="nucleotide sequence ID" value="NZ_CP022011.1"/>
</dbReference>
<evidence type="ECO:0000313" key="2">
    <source>
        <dbReference type="Proteomes" id="UP000955338"/>
    </source>
</evidence>
<evidence type="ECO:0000313" key="1">
    <source>
        <dbReference type="EMBL" id="QDJ13971.1"/>
    </source>
</evidence>
<gene>
    <name evidence="1" type="ORF">CEP48_00280</name>
</gene>
<reference evidence="1" key="1">
    <citation type="submission" date="2017-06" db="EMBL/GenBank/DDBJ databases">
        <title>Genome sequencing of pathogenic and non-pathogenic strains within Bisgaard taxon 40.</title>
        <authorList>
            <person name="Ladner J.T."/>
            <person name="Lovett S.P."/>
            <person name="Koroleva G."/>
            <person name="Lorch J.M."/>
        </authorList>
    </citation>
    <scope>NUCLEOTIDE SEQUENCE</scope>
    <source>
        <strain evidence="1">27576-1-I1</strain>
    </source>
</reference>
<protein>
    <submittedName>
        <fullName evidence="1">Conjugative transfer ATPase</fullName>
    </submittedName>
</protein>
<organism evidence="1 2">
    <name type="scientific">Mergibacter septicus</name>
    <dbReference type="NCBI Taxonomy" id="221402"/>
    <lineage>
        <taxon>Bacteria</taxon>
        <taxon>Pseudomonadati</taxon>
        <taxon>Pseudomonadota</taxon>
        <taxon>Gammaproteobacteria</taxon>
        <taxon>Pasteurellales</taxon>
        <taxon>Pasteurellaceae</taxon>
        <taxon>Mergibacter</taxon>
    </lineage>
</organism>
<dbReference type="InterPro" id="IPR027417">
    <property type="entry name" value="P-loop_NTPase"/>
</dbReference>
<dbReference type="SUPFAM" id="SSF52540">
    <property type="entry name" value="P-loop containing nucleoside triphosphate hydrolases"/>
    <property type="match status" value="1"/>
</dbReference>
<sequence>MFSFFKRNQDVETTETVQSQYGHASKSPVSLAEHKKMYAQCPSFVSHLPYVEFLDTEKAILLDDGYSVGAVFDVKPLGTEGRSLEYLESVRSQIKDALQDSFDELDTNPWVVQFFCQDDDVATEYRRTLENYIQPNAKGSQFTEAWLNLMGKHLRDIASPNGLFIDKKITNTPWRGQLRRTRMVIYRYANRKTDTESPLEMLNNICERVVNSLNAAGISLTRLAGYDVHQWLLKWFNPAPKFCNSPNEFYEHLAYRDPSTFNNDELMIWDDFAETMLINSPLTKGDYWYFDDKPHEVVVVDGMRKPPAVGILTGEIKRGDNTNTLFDLLPAGTIMSMTMVVYPQDLLEQHLLNIASKAKGDNVESRYAKQDCDTVQEYLRDKHKLYRSSLCFYINGDDEKDLKSRSRKLRSILLSNGLVPINEGNEVAPLNSYLRWLPMCFRPDDDRKHLYTKFNFVQHIANLLPVFGRSTGTGHPGISFFNRGGAPLDYDPLSKKDRTKNAHLLMLGPTGAGKSATLNGKIAQLVAVHRPRLFIIEAGNSFGLMADYAESLGVSVNKVTLKPGSGVTLPLFADSHKLIEEINITQRLDERAIEIEEEREAVLQDDESDDQRDILGEMELTATLMITGGEVKEYEKLNRTDKAMIRRAIMLAAEKTYSEKRQCLTADVRDALYELSRDDSLPDKRRERAYDMGESLGMFCQAGSFENELFNQEGQAWPDADITLVDLATFAREGYESQLAIAYISLINHINSLGEKYQYAGRPLVNITDEAHNITRNPLLAKYLTKGSKMWRKLGIWLWLATQNMGDFPNESAKIIGMLEWWELLCGVDDNELKEICRFKPLTEEQKSLIRSAQKEDRKYTEGVVLSNNIEALFRVVPPSLFLALAMTEPEEKAERMRLMKEHNVSELEAAYLVAKSLDKARGIDS</sequence>
<dbReference type="InterPro" id="IPR025955">
    <property type="entry name" value="TraC/Conjuga_ATPase"/>
</dbReference>
<dbReference type="EMBL" id="CP022011">
    <property type="protein sequence ID" value="QDJ13971.1"/>
    <property type="molecule type" value="Genomic_DNA"/>
</dbReference>
<dbReference type="AlphaFoldDB" id="A0A8D4LJB4"/>
<dbReference type="Pfam" id="PF11130">
    <property type="entry name" value="TraC_F_IV"/>
    <property type="match status" value="1"/>
</dbReference>
<dbReference type="InterPro" id="IPR022303">
    <property type="entry name" value="Conjug_Trfer_ATPase"/>
</dbReference>
<name>A0A8D4LJB4_9PAST</name>
<dbReference type="Gene3D" id="3.40.50.300">
    <property type="entry name" value="P-loop containing nucleotide triphosphate hydrolases"/>
    <property type="match status" value="2"/>
</dbReference>
<dbReference type="NCBIfam" id="TIGR03744">
    <property type="entry name" value="traC_PFL_4706"/>
    <property type="match status" value="1"/>
</dbReference>